<feature type="signal peptide" evidence="1">
    <location>
        <begin position="1"/>
        <end position="21"/>
    </location>
</feature>
<reference evidence="2 3" key="1">
    <citation type="submission" date="2017-08" db="EMBL/GenBank/DDBJ databases">
        <title>Comparative genomics of non-oral Prevotella species.</title>
        <authorList>
            <person name="Accetto T."/>
            <person name="Nograsek B."/>
            <person name="Avgustin G."/>
        </authorList>
    </citation>
    <scope>NUCLEOTIDE SEQUENCE [LARGE SCALE GENOMIC DNA]</scope>
    <source>
        <strain evidence="2 3">TC1-1</strain>
    </source>
</reference>
<evidence type="ECO:0008006" key="4">
    <source>
        <dbReference type="Google" id="ProtNLM"/>
    </source>
</evidence>
<gene>
    <name evidence="2" type="ORF">CIK91_04885</name>
</gene>
<evidence type="ECO:0000313" key="2">
    <source>
        <dbReference type="EMBL" id="OYP55683.1"/>
    </source>
</evidence>
<dbReference type="InterPro" id="IPR025348">
    <property type="entry name" value="DUF4252"/>
</dbReference>
<dbReference type="Proteomes" id="UP000216189">
    <property type="component" value="Unassembled WGS sequence"/>
</dbReference>
<evidence type="ECO:0000313" key="3">
    <source>
        <dbReference type="Proteomes" id="UP000216189"/>
    </source>
</evidence>
<feature type="chain" id="PRO_5045854800" description="DUF4252 domain-containing protein" evidence="1">
    <location>
        <begin position="22"/>
        <end position="158"/>
    </location>
</feature>
<dbReference type="Pfam" id="PF14060">
    <property type="entry name" value="DUF4252"/>
    <property type="match status" value="1"/>
</dbReference>
<protein>
    <recommendedName>
        <fullName evidence="4">DUF4252 domain-containing protein</fullName>
    </recommendedName>
</protein>
<organism evidence="2 3">
    <name type="scientific">Segatella bryantii</name>
    <name type="common">Prevotella bryantii</name>
    <dbReference type="NCBI Taxonomy" id="77095"/>
    <lineage>
        <taxon>Bacteria</taxon>
        <taxon>Pseudomonadati</taxon>
        <taxon>Bacteroidota</taxon>
        <taxon>Bacteroidia</taxon>
        <taxon>Bacteroidales</taxon>
        <taxon>Prevotellaceae</taxon>
        <taxon>Segatella</taxon>
    </lineage>
</organism>
<sequence>MLMKKILMSLALLLVSICAFSQTTIDGLYRTFSDVKGAKSITIPKYMMSLVKVGTNTEKNKVLQKVDAVKLLELDNCKKSIRKKFRKAVEKLDKGDYVEFVRSGQQKKGTRLLVKGDETVITSVVFIDVSDGDCKFVKVDGHISHKDVSSVLDLNMDD</sequence>
<name>A0ABX4EHV3_SEGBR</name>
<evidence type="ECO:0000256" key="1">
    <source>
        <dbReference type="SAM" id="SignalP"/>
    </source>
</evidence>
<proteinExistence type="predicted"/>
<comment type="caution">
    <text evidence="2">The sequence shown here is derived from an EMBL/GenBank/DDBJ whole genome shotgun (WGS) entry which is preliminary data.</text>
</comment>
<dbReference type="EMBL" id="NPJF01000026">
    <property type="protein sequence ID" value="OYP55683.1"/>
    <property type="molecule type" value="Genomic_DNA"/>
</dbReference>
<keyword evidence="1" id="KW-0732">Signal</keyword>
<accession>A0ABX4EHV3</accession>
<keyword evidence="3" id="KW-1185">Reference proteome</keyword>